<gene>
    <name evidence="2" type="ORF">AB6A40_008226</name>
</gene>
<keyword evidence="3" id="KW-1185">Reference proteome</keyword>
<dbReference type="CDD" id="cd01040">
    <property type="entry name" value="Mb-like"/>
    <property type="match status" value="1"/>
</dbReference>
<evidence type="ECO:0000259" key="1">
    <source>
        <dbReference type="PROSITE" id="PS01033"/>
    </source>
</evidence>
<name>A0ABD6EY35_9BILA</name>
<dbReference type="InterPro" id="IPR000971">
    <property type="entry name" value="Globin"/>
</dbReference>
<evidence type="ECO:0000313" key="3">
    <source>
        <dbReference type="Proteomes" id="UP001608902"/>
    </source>
</evidence>
<proteinExistence type="predicted"/>
<feature type="domain" description="Globin" evidence="1">
    <location>
        <begin position="1"/>
        <end position="96"/>
    </location>
</feature>
<dbReference type="SUPFAM" id="SSF46458">
    <property type="entry name" value="Globin-like"/>
    <property type="match status" value="1"/>
</dbReference>
<reference evidence="2 3" key="1">
    <citation type="submission" date="2024-08" db="EMBL/GenBank/DDBJ databases">
        <title>Gnathostoma spinigerum genome.</title>
        <authorList>
            <person name="Gonzalez-Bertolin B."/>
            <person name="Monzon S."/>
            <person name="Zaballos A."/>
            <person name="Jimenez P."/>
            <person name="Dekumyoy P."/>
            <person name="Varona S."/>
            <person name="Cuesta I."/>
            <person name="Sumanam S."/>
            <person name="Adisakwattana P."/>
            <person name="Gasser R.B."/>
            <person name="Hernandez-Gonzalez A."/>
            <person name="Young N.D."/>
            <person name="Perteguer M.J."/>
        </authorList>
    </citation>
    <scope>NUCLEOTIDE SEQUENCE [LARGE SCALE GENOMIC DNA]</scope>
    <source>
        <strain evidence="2">AL3</strain>
        <tissue evidence="2">Liver</tissue>
    </source>
</reference>
<accession>A0ABD6EY35</accession>
<organism evidence="2 3">
    <name type="scientific">Gnathostoma spinigerum</name>
    <dbReference type="NCBI Taxonomy" id="75299"/>
    <lineage>
        <taxon>Eukaryota</taxon>
        <taxon>Metazoa</taxon>
        <taxon>Ecdysozoa</taxon>
        <taxon>Nematoda</taxon>
        <taxon>Chromadorea</taxon>
        <taxon>Rhabditida</taxon>
        <taxon>Spirurina</taxon>
        <taxon>Gnathostomatomorpha</taxon>
        <taxon>Gnathostomatoidea</taxon>
        <taxon>Gnathostomatidae</taxon>
        <taxon>Gnathostoma</taxon>
    </lineage>
</organism>
<evidence type="ECO:0000313" key="2">
    <source>
        <dbReference type="EMBL" id="MFH4981517.1"/>
    </source>
</evidence>
<comment type="caution">
    <text evidence="2">The sequence shown here is derived from an EMBL/GenBank/DDBJ whole genome shotgun (WGS) entry which is preliminary data.</text>
</comment>
<dbReference type="EMBL" id="JBGFUD010007370">
    <property type="protein sequence ID" value="MFH4981517.1"/>
    <property type="molecule type" value="Genomic_DNA"/>
</dbReference>
<dbReference type="Proteomes" id="UP001608902">
    <property type="component" value="Unassembled WGS sequence"/>
</dbReference>
<dbReference type="InterPro" id="IPR012292">
    <property type="entry name" value="Globin/Proto"/>
</dbReference>
<dbReference type="AlphaFoldDB" id="A0ABD6EY35"/>
<dbReference type="InterPro" id="IPR009050">
    <property type="entry name" value="Globin-like_sf"/>
</dbReference>
<dbReference type="PROSITE" id="PS01033">
    <property type="entry name" value="GLOBIN"/>
    <property type="match status" value="1"/>
</dbReference>
<dbReference type="InterPro" id="IPR044399">
    <property type="entry name" value="Mb-like_M"/>
</dbReference>
<protein>
    <recommendedName>
        <fullName evidence="1">Globin domain-containing protein</fullName>
    </recommendedName>
</protein>
<dbReference type="Gene3D" id="1.10.490.10">
    <property type="entry name" value="Globins"/>
    <property type="match status" value="1"/>
</dbReference>
<sequence length="113" mass="12997">MDCSAIHTKMTLDLIDALIRNLDGSSNKFIEYLQEIGRSHRRLRSEGLNMGVWDDLGDAILESARKFVSLRKHKELRRAWLAVIAFITDIFKQGQSTLRTYRQASFDIGDVQL</sequence>